<protein>
    <submittedName>
        <fullName evidence="1">Uncharacterized protein</fullName>
    </submittedName>
</protein>
<feature type="non-terminal residue" evidence="1">
    <location>
        <position position="1"/>
    </location>
</feature>
<dbReference type="AlphaFoldDB" id="A0A1A8HCL8"/>
<dbReference type="EMBL" id="HAEC01013719">
    <property type="protein sequence ID" value="SBQ81936.1"/>
    <property type="molecule type" value="Transcribed_RNA"/>
</dbReference>
<proteinExistence type="predicted"/>
<evidence type="ECO:0000313" key="1">
    <source>
        <dbReference type="EMBL" id="SBQ81936.1"/>
    </source>
</evidence>
<accession>A0A1A8HCL8</accession>
<organism evidence="1">
    <name type="scientific">Nothobranchius korthausae</name>
    <dbReference type="NCBI Taxonomy" id="1143690"/>
    <lineage>
        <taxon>Eukaryota</taxon>
        <taxon>Metazoa</taxon>
        <taxon>Chordata</taxon>
        <taxon>Craniata</taxon>
        <taxon>Vertebrata</taxon>
        <taxon>Euteleostomi</taxon>
        <taxon>Actinopterygii</taxon>
        <taxon>Neopterygii</taxon>
        <taxon>Teleostei</taxon>
        <taxon>Neoteleostei</taxon>
        <taxon>Acanthomorphata</taxon>
        <taxon>Ovalentaria</taxon>
        <taxon>Atherinomorphae</taxon>
        <taxon>Cyprinodontiformes</taxon>
        <taxon>Nothobranchiidae</taxon>
        <taxon>Nothobranchius</taxon>
    </lineage>
</organism>
<reference evidence="1" key="2">
    <citation type="submission" date="2016-06" db="EMBL/GenBank/DDBJ databases">
        <title>The genome of a short-lived fish provides insights into sex chromosome evolution and the genetic control of aging.</title>
        <authorList>
            <person name="Reichwald K."/>
            <person name="Felder M."/>
            <person name="Petzold A."/>
            <person name="Koch P."/>
            <person name="Groth M."/>
            <person name="Platzer M."/>
        </authorList>
    </citation>
    <scope>NUCLEOTIDE SEQUENCE</scope>
    <source>
        <tissue evidence="1">Brain</tissue>
    </source>
</reference>
<feature type="non-terminal residue" evidence="1">
    <location>
        <position position="30"/>
    </location>
</feature>
<sequence length="30" mass="3381">KPVSLEDPEVKGEVMMNFLSLQADDPTSRF</sequence>
<reference evidence="1" key="1">
    <citation type="submission" date="2016-05" db="EMBL/GenBank/DDBJ databases">
        <authorList>
            <person name="Lavstsen T."/>
            <person name="Jespersen J.S."/>
        </authorList>
    </citation>
    <scope>NUCLEOTIDE SEQUENCE</scope>
    <source>
        <tissue evidence="1">Brain</tissue>
    </source>
</reference>
<gene>
    <name evidence="1" type="primary">Nfu_g_1_024313</name>
</gene>
<name>A0A1A8HCL8_9TELE</name>